<evidence type="ECO:0000313" key="3">
    <source>
        <dbReference type="Proteomes" id="UP000254866"/>
    </source>
</evidence>
<dbReference type="InterPro" id="IPR025659">
    <property type="entry name" value="Tubby-like_C"/>
</dbReference>
<dbReference type="AlphaFoldDB" id="A0A370TUY3"/>
<dbReference type="OrthoDB" id="97518at2759"/>
<reference evidence="2 3" key="1">
    <citation type="journal article" date="2018" name="IMA Fungus">
        <title>IMA Genome-F 9: Draft genome sequence of Annulohypoxylon stygium, Aspergillus mulundensis, Berkeleyomyces basicola (syn. Thielaviopsis basicola), Ceratocystis smalleyi, two Cercospora beticola strains, Coleophoma cylindrospora, Fusarium fracticaudum, Phialophora cf. hyalina, and Morchella septimelata.</title>
        <authorList>
            <person name="Wingfield B.D."/>
            <person name="Bills G.F."/>
            <person name="Dong Y."/>
            <person name="Huang W."/>
            <person name="Nel W.J."/>
            <person name="Swalarsk-Parry B.S."/>
            <person name="Vaghefi N."/>
            <person name="Wilken P.M."/>
            <person name="An Z."/>
            <person name="de Beer Z.W."/>
            <person name="De Vos L."/>
            <person name="Chen L."/>
            <person name="Duong T.A."/>
            <person name="Gao Y."/>
            <person name="Hammerbacher A."/>
            <person name="Kikkert J.R."/>
            <person name="Li Y."/>
            <person name="Li H."/>
            <person name="Li K."/>
            <person name="Li Q."/>
            <person name="Liu X."/>
            <person name="Ma X."/>
            <person name="Naidoo K."/>
            <person name="Pethybridge S.J."/>
            <person name="Sun J."/>
            <person name="Steenkamp E.T."/>
            <person name="van der Nest M.A."/>
            <person name="van Wyk S."/>
            <person name="Wingfield M.J."/>
            <person name="Xiong C."/>
            <person name="Yue Q."/>
            <person name="Zhang X."/>
        </authorList>
    </citation>
    <scope>NUCLEOTIDE SEQUENCE [LARGE SCALE GENOMIC DNA]</scope>
    <source>
        <strain evidence="2 3">BP 5553</strain>
    </source>
</reference>
<keyword evidence="3" id="KW-1185">Reference proteome</keyword>
<evidence type="ECO:0000256" key="1">
    <source>
        <dbReference type="ARBA" id="ARBA00005437"/>
    </source>
</evidence>
<dbReference type="InterPro" id="IPR038595">
    <property type="entry name" value="LOR_sf"/>
</dbReference>
<organism evidence="2 3">
    <name type="scientific">Venustampulla echinocandica</name>
    <dbReference type="NCBI Taxonomy" id="2656787"/>
    <lineage>
        <taxon>Eukaryota</taxon>
        <taxon>Fungi</taxon>
        <taxon>Dikarya</taxon>
        <taxon>Ascomycota</taxon>
        <taxon>Pezizomycotina</taxon>
        <taxon>Leotiomycetes</taxon>
        <taxon>Helotiales</taxon>
        <taxon>Pleuroascaceae</taxon>
        <taxon>Venustampulla</taxon>
    </lineage>
</organism>
<dbReference type="Pfam" id="PF04525">
    <property type="entry name" value="LOR"/>
    <property type="match status" value="1"/>
</dbReference>
<proteinExistence type="inferred from homology"/>
<dbReference type="Proteomes" id="UP000254866">
    <property type="component" value="Unassembled WGS sequence"/>
</dbReference>
<dbReference type="PANTHER" id="PTHR31087">
    <property type="match status" value="1"/>
</dbReference>
<evidence type="ECO:0008006" key="4">
    <source>
        <dbReference type="Google" id="ProtNLM"/>
    </source>
</evidence>
<sequence>MSSINLPPISPALGLNTAFCRPTQTTLVLKEKVWSLSGDSFRIVDENGIEVVQCRGQVFSLSSRKEFADATGKLLFHLRQELFTIRKCFYGETVTGQILFQVKSKITFFNSKMVTTFTNASDRRPIELLVKGDWLDRKATITMGNTVVAQISRKFFNAREIFADKQTYFVTIAPGVDLALIAALCVCLDEKEND</sequence>
<evidence type="ECO:0000313" key="2">
    <source>
        <dbReference type="EMBL" id="RDL39319.1"/>
    </source>
</evidence>
<dbReference type="SUPFAM" id="SSF54518">
    <property type="entry name" value="Tubby C-terminal domain-like"/>
    <property type="match status" value="1"/>
</dbReference>
<accession>A0A370TUY3</accession>
<name>A0A370TUY3_9HELO</name>
<dbReference type="InterPro" id="IPR007612">
    <property type="entry name" value="LOR"/>
</dbReference>
<comment type="caution">
    <text evidence="2">The sequence shown here is derived from an EMBL/GenBank/DDBJ whole genome shotgun (WGS) entry which is preliminary data.</text>
</comment>
<dbReference type="STRING" id="2656787.A0A370TUY3"/>
<dbReference type="GeneID" id="43596508"/>
<gene>
    <name evidence="2" type="ORF">BP5553_03659</name>
</gene>
<dbReference type="EMBL" id="NPIC01000002">
    <property type="protein sequence ID" value="RDL39319.1"/>
    <property type="molecule type" value="Genomic_DNA"/>
</dbReference>
<dbReference type="Gene3D" id="2.40.160.200">
    <property type="entry name" value="LURP1-related"/>
    <property type="match status" value="1"/>
</dbReference>
<dbReference type="RefSeq" id="XP_031871975.1">
    <property type="nucleotide sequence ID" value="XM_032012282.1"/>
</dbReference>
<comment type="similarity">
    <text evidence="1">Belongs to the LOR family.</text>
</comment>
<dbReference type="PANTHER" id="PTHR31087:SF161">
    <property type="entry name" value="TUBBY C 2 FAMILY PROTEIN"/>
    <property type="match status" value="1"/>
</dbReference>
<protein>
    <recommendedName>
        <fullName evidence="4">DUF567-domain-containing protein</fullName>
    </recommendedName>
</protein>